<feature type="binding site" evidence="9">
    <location>
        <position position="71"/>
    </location>
    <ligand>
        <name>S-adenosyl-L-methionine</name>
        <dbReference type="ChEBI" id="CHEBI:59789"/>
    </ligand>
</feature>
<keyword evidence="3 9" id="KW-0489">Methyltransferase</keyword>
<dbReference type="PANTHER" id="PTHR23417:SF14">
    <property type="entry name" value="PENTACOTRIPEPTIDE-REPEAT REGION OF PRORP DOMAIN-CONTAINING PROTEIN"/>
    <property type="match status" value="1"/>
</dbReference>
<dbReference type="EC" id="2.1.1.33" evidence="9"/>
<dbReference type="NCBIfam" id="NF001080">
    <property type="entry name" value="PRK00121.2-2"/>
    <property type="match status" value="1"/>
</dbReference>
<feature type="binding site" evidence="9">
    <location>
        <position position="98"/>
    </location>
    <ligand>
        <name>S-adenosyl-L-methionine</name>
        <dbReference type="ChEBI" id="CHEBI:59789"/>
    </ligand>
</feature>
<evidence type="ECO:0000256" key="7">
    <source>
        <dbReference type="ARBA" id="ARBA00060552"/>
    </source>
</evidence>
<evidence type="ECO:0000256" key="2">
    <source>
        <dbReference type="ARBA" id="ARBA00003015"/>
    </source>
</evidence>
<evidence type="ECO:0000256" key="1">
    <source>
        <dbReference type="ARBA" id="ARBA00000142"/>
    </source>
</evidence>
<dbReference type="PATRIC" id="fig|1218493.3.peg.1337"/>
<dbReference type="GO" id="GO:0043527">
    <property type="term" value="C:tRNA methyltransferase complex"/>
    <property type="evidence" value="ECO:0007669"/>
    <property type="project" value="TreeGrafter"/>
</dbReference>
<dbReference type="PANTHER" id="PTHR23417">
    <property type="entry name" value="3-DEOXY-D-MANNO-OCTULOSONIC-ACID TRANSFERASE/TRNA GUANINE-N 7 - -METHYLTRANSFERASE"/>
    <property type="match status" value="1"/>
</dbReference>
<evidence type="ECO:0000313" key="10">
    <source>
        <dbReference type="EMBL" id="KJY55191.1"/>
    </source>
</evidence>
<feature type="binding site" evidence="9">
    <location>
        <position position="46"/>
    </location>
    <ligand>
        <name>S-adenosyl-L-methionine</name>
        <dbReference type="ChEBI" id="CHEBI:59789"/>
    </ligand>
</feature>
<dbReference type="RefSeq" id="WP_045928329.1">
    <property type="nucleotide sequence ID" value="NZ_JBHSZS010000010.1"/>
</dbReference>
<comment type="pathway">
    <text evidence="7 9">tRNA modification; N(7)-methylguanine-tRNA biosynthesis.</text>
</comment>
<dbReference type="EMBL" id="JXBY01000020">
    <property type="protein sequence ID" value="KJY55191.1"/>
    <property type="molecule type" value="Genomic_DNA"/>
</dbReference>
<evidence type="ECO:0000256" key="3">
    <source>
        <dbReference type="ARBA" id="ARBA00022603"/>
    </source>
</evidence>
<feature type="binding site" evidence="9">
    <location>
        <begin position="196"/>
        <end position="199"/>
    </location>
    <ligand>
        <name>substrate</name>
    </ligand>
</feature>
<evidence type="ECO:0000256" key="4">
    <source>
        <dbReference type="ARBA" id="ARBA00022679"/>
    </source>
</evidence>
<keyword evidence="5 9" id="KW-0949">S-adenosyl-L-methionine</keyword>
<feature type="binding site" evidence="9">
    <location>
        <position position="120"/>
    </location>
    <ligand>
        <name>S-adenosyl-L-methionine</name>
        <dbReference type="ChEBI" id="CHEBI:59789"/>
    </ligand>
</feature>
<gene>
    <name evidence="9 10" type="primary">trmB</name>
    <name evidence="10" type="ORF">JF76_12770</name>
</gene>
<dbReference type="AlphaFoldDB" id="A0A0F4LCB0"/>
<comment type="function">
    <text evidence="2 9">Catalyzes the formation of N(7)-methylguanine at position 46 (m7G46) in tRNA.</text>
</comment>
<dbReference type="FunFam" id="3.40.50.150:FF:000035">
    <property type="entry name" value="tRNA (guanine-N(7)-)-methyltransferase"/>
    <property type="match status" value="1"/>
</dbReference>
<dbReference type="InterPro" id="IPR003358">
    <property type="entry name" value="tRNA_(Gua-N-7)_MeTrfase_Trmb"/>
</dbReference>
<dbReference type="GO" id="GO:0008176">
    <property type="term" value="F:tRNA (guanine(46)-N7)-methyltransferase activity"/>
    <property type="evidence" value="ECO:0007669"/>
    <property type="project" value="UniProtKB-UniRule"/>
</dbReference>
<dbReference type="OrthoDB" id="9802090at2"/>
<feature type="binding site" evidence="9">
    <location>
        <position position="156"/>
    </location>
    <ligand>
        <name>substrate</name>
    </ligand>
</feature>
<comment type="caution">
    <text evidence="10">The sequence shown here is derived from an EMBL/GenBank/DDBJ whole genome shotgun (WGS) entry which is preliminary data.</text>
</comment>
<evidence type="ECO:0000256" key="6">
    <source>
        <dbReference type="ARBA" id="ARBA00022694"/>
    </source>
</evidence>
<dbReference type="PROSITE" id="PS51625">
    <property type="entry name" value="SAM_MT_TRMB"/>
    <property type="match status" value="1"/>
</dbReference>
<comment type="similarity">
    <text evidence="8 9">Belongs to the class I-like SAM-binding methyltransferase superfamily. TrmB family.</text>
</comment>
<dbReference type="SUPFAM" id="SSF53335">
    <property type="entry name" value="S-adenosyl-L-methionine-dependent methyltransferases"/>
    <property type="match status" value="1"/>
</dbReference>
<keyword evidence="6 9" id="KW-0819">tRNA processing</keyword>
<dbReference type="Proteomes" id="UP000033533">
    <property type="component" value="Unassembled WGS sequence"/>
</dbReference>
<dbReference type="InterPro" id="IPR055361">
    <property type="entry name" value="tRNA_methyltr_TrmB_bact"/>
</dbReference>
<dbReference type="UniPathway" id="UPA00989"/>
<dbReference type="Gene3D" id="3.40.50.150">
    <property type="entry name" value="Vaccinia Virus protein VP39"/>
    <property type="match status" value="1"/>
</dbReference>
<accession>A0A0F4LCB0</accession>
<comment type="catalytic activity">
    <reaction evidence="1 9">
        <text>guanosine(46) in tRNA + S-adenosyl-L-methionine = N(7)-methylguanosine(46) in tRNA + S-adenosyl-L-homocysteine</text>
        <dbReference type="Rhea" id="RHEA:42708"/>
        <dbReference type="Rhea" id="RHEA-COMP:10188"/>
        <dbReference type="Rhea" id="RHEA-COMP:10189"/>
        <dbReference type="ChEBI" id="CHEBI:57856"/>
        <dbReference type="ChEBI" id="CHEBI:59789"/>
        <dbReference type="ChEBI" id="CHEBI:74269"/>
        <dbReference type="ChEBI" id="CHEBI:74480"/>
        <dbReference type="EC" id="2.1.1.33"/>
    </reaction>
</comment>
<dbReference type="STRING" id="1218493.JF76_12770"/>
<organism evidence="10 11">
    <name type="scientific">Lactobacillus kullabergensis</name>
    <dbReference type="NCBI Taxonomy" id="1218493"/>
    <lineage>
        <taxon>Bacteria</taxon>
        <taxon>Bacillati</taxon>
        <taxon>Bacillota</taxon>
        <taxon>Bacilli</taxon>
        <taxon>Lactobacillales</taxon>
        <taxon>Lactobacillaceae</taxon>
        <taxon>Lactobacillus</taxon>
    </lineage>
</organism>
<protein>
    <recommendedName>
        <fullName evidence="9">tRNA (guanine-N(7)-)-methyltransferase</fullName>
        <ecNumber evidence="9">2.1.1.33</ecNumber>
    </recommendedName>
    <alternativeName>
        <fullName evidence="9">tRNA (guanine(46)-N(7))-methyltransferase</fullName>
    </alternativeName>
    <alternativeName>
        <fullName evidence="9">tRNA(m7G46)-methyltransferase</fullName>
    </alternativeName>
</protein>
<sequence>MRLRNKPWAVKLVQEHPESVIDRPDPSQKIDWTKRFADISKPLEIEVGPGKGKFITTMAEEHPEKNFVALELQMTAAGMILRTKLAKKLSNIQILCADAANIDTFFDAHRASKIYLNFSDPWPKTRHEKRRLTYKSFLQKYQTVLQENGQIEFKTDNAGLFAYSVQSMNNFGMHFDFVSVDLHNEKDEIVAANIETEYEHKFAAQGNPIYALHADFGVK</sequence>
<name>A0A0F4LCB0_9LACO</name>
<dbReference type="InterPro" id="IPR029063">
    <property type="entry name" value="SAM-dependent_MTases_sf"/>
</dbReference>
<feature type="binding site" evidence="9">
    <location>
        <position position="124"/>
    </location>
    <ligand>
        <name>substrate</name>
    </ligand>
</feature>
<dbReference type="HOGENOM" id="CLU_050910_2_1_9"/>
<feature type="region of interest" description="Interaction with RNA" evidence="9">
    <location>
        <begin position="126"/>
        <end position="131"/>
    </location>
</feature>
<proteinExistence type="inferred from homology"/>
<evidence type="ECO:0000256" key="8">
    <source>
        <dbReference type="ARBA" id="ARBA00060767"/>
    </source>
</evidence>
<evidence type="ECO:0000256" key="5">
    <source>
        <dbReference type="ARBA" id="ARBA00022691"/>
    </source>
</evidence>
<dbReference type="Pfam" id="PF02390">
    <property type="entry name" value="Methyltransf_4"/>
    <property type="match status" value="1"/>
</dbReference>
<evidence type="ECO:0000313" key="11">
    <source>
        <dbReference type="Proteomes" id="UP000033533"/>
    </source>
</evidence>
<reference evidence="10 11" key="1">
    <citation type="submission" date="2014-12" db="EMBL/GenBank/DDBJ databases">
        <title>Comparative genomics of the lactic acid bacteria isolated from the honey bee gut.</title>
        <authorList>
            <person name="Ellegaard K.M."/>
            <person name="Tamarit D."/>
            <person name="Javelind E."/>
            <person name="Olofsson T."/>
            <person name="Andersson S.G."/>
            <person name="Vasquez A."/>
        </authorList>
    </citation>
    <scope>NUCLEOTIDE SEQUENCE [LARGE SCALE GENOMIC DNA]</scope>
    <source>
        <strain evidence="10 11">Biut2</strain>
    </source>
</reference>
<evidence type="ECO:0000256" key="9">
    <source>
        <dbReference type="HAMAP-Rule" id="MF_01057"/>
    </source>
</evidence>
<dbReference type="HAMAP" id="MF_01057">
    <property type="entry name" value="tRNA_methyltr_TrmB"/>
    <property type="match status" value="1"/>
</dbReference>
<keyword evidence="4 9" id="KW-0808">Transferase</keyword>
<dbReference type="NCBIfam" id="TIGR00091">
    <property type="entry name" value="tRNA (guanosine(46)-N7)-methyltransferase TrmB"/>
    <property type="match status" value="1"/>
</dbReference>